<dbReference type="InterPro" id="IPR027417">
    <property type="entry name" value="P-loop_NTPase"/>
</dbReference>
<dbReference type="PANTHER" id="PTHR41287">
    <property type="match status" value="1"/>
</dbReference>
<dbReference type="InterPro" id="IPR005021">
    <property type="entry name" value="Terminase_largesu-like"/>
</dbReference>
<dbReference type="AlphaFoldDB" id="A0A5P0ZGI0"/>
<dbReference type="PANTHER" id="PTHR41287:SF1">
    <property type="entry name" value="PROTEIN YMFN"/>
    <property type="match status" value="1"/>
</dbReference>
<dbReference type="Pfam" id="PF03354">
    <property type="entry name" value="TerL_ATPase"/>
    <property type="match status" value="1"/>
</dbReference>
<evidence type="ECO:0000259" key="1">
    <source>
        <dbReference type="Pfam" id="PF03354"/>
    </source>
</evidence>
<dbReference type="Gene3D" id="3.40.50.300">
    <property type="entry name" value="P-loop containing nucleotide triphosphate hydrolases"/>
    <property type="match status" value="1"/>
</dbReference>
<reference evidence="3 4" key="1">
    <citation type="journal article" date="2019" name="Syst. Appl. Microbiol.">
        <title>Polyphasic characterization of two novel Lactobacillus spp. isolated from blown salami packages: Description of Lactobacillus halodurans sp. nov. and Lactobacillus salsicarnum sp. nov.</title>
        <authorList>
            <person name="Schuster J.A."/>
            <person name="Klingl A."/>
            <person name="Vogel R.F."/>
            <person name="Ehrmann M.A."/>
        </authorList>
    </citation>
    <scope>NUCLEOTIDE SEQUENCE [LARGE SCALE GENOMIC DNA]</scope>
    <source>
        <strain evidence="3 4">TMW 1.2118</strain>
    </source>
</reference>
<dbReference type="InterPro" id="IPR046462">
    <property type="entry name" value="TerL_nuclease"/>
</dbReference>
<organism evidence="3 4">
    <name type="scientific">Companilactobacillus mishanensis</name>
    <dbReference type="NCBI Taxonomy" id="2486008"/>
    <lineage>
        <taxon>Bacteria</taxon>
        <taxon>Bacillati</taxon>
        <taxon>Bacillota</taxon>
        <taxon>Bacilli</taxon>
        <taxon>Lactobacillales</taxon>
        <taxon>Lactobacillaceae</taxon>
        <taxon>Companilactobacillus</taxon>
    </lineage>
</organism>
<dbReference type="InterPro" id="IPR046461">
    <property type="entry name" value="TerL_ATPase"/>
</dbReference>
<evidence type="ECO:0000259" key="2">
    <source>
        <dbReference type="Pfam" id="PF20441"/>
    </source>
</evidence>
<evidence type="ECO:0000313" key="4">
    <source>
        <dbReference type="Proteomes" id="UP000380386"/>
    </source>
</evidence>
<dbReference type="GO" id="GO:0004519">
    <property type="term" value="F:endonuclease activity"/>
    <property type="evidence" value="ECO:0007669"/>
    <property type="project" value="InterPro"/>
</dbReference>
<evidence type="ECO:0000313" key="3">
    <source>
        <dbReference type="EMBL" id="MQS52163.1"/>
    </source>
</evidence>
<dbReference type="Proteomes" id="UP000380386">
    <property type="component" value="Unassembled WGS sequence"/>
</dbReference>
<dbReference type="EMBL" id="VDFM01000003">
    <property type="protein sequence ID" value="MQS52163.1"/>
    <property type="molecule type" value="Genomic_DNA"/>
</dbReference>
<feature type="domain" description="Terminase large subunit-like endonuclease" evidence="2">
    <location>
        <begin position="259"/>
        <end position="542"/>
    </location>
</feature>
<accession>A0A5P0ZGI0</accession>
<comment type="caution">
    <text evidence="3">The sequence shown here is derived from an EMBL/GenBank/DDBJ whole genome shotgun (WGS) entry which is preliminary data.</text>
</comment>
<dbReference type="Pfam" id="PF20441">
    <property type="entry name" value="TerL_nuclease"/>
    <property type="match status" value="1"/>
</dbReference>
<name>A0A5P0ZGI0_9LACO</name>
<feature type="domain" description="Terminase large subunit-like ATPase" evidence="1">
    <location>
        <begin position="72"/>
        <end position="245"/>
    </location>
</feature>
<sequence>MSIEEYIQKILNGEIPSCKSVLEAIQRHENDVKRSESDDFPYVFDKKRADKAVKFIEMLPDPKGDSHKLAGFQKFVIENIYGWVKKENHNLRRFHKVFVSMARKQGKTLLIAGIILYEFLFGKNPERSRQIFCTANDKEQAKIAFEMARKQLDQLRAKYPDIKKSTKRVRELLVNLDDDSYVRPLSRDTGATDGFEPYLGVLDEYGASKTSEMMELLESGQGQLDNPLIVIISTANFNMNAPMYTVEYPRAKEILSGKIIDDEYFAFIAEQESIEEIENPDLWIKSNPLLEVKSVKEKLMSYLAKRWEVAKQTGEKNAVLVKNFNMWRQAEENSYIDTENWKEATSEMPDIHGQRVWIGVDVGKTSDLFAISWFIPMDGNWYLDSYAFVGTKYGLDAKIKHDRMDYRRLEELGQCEITQLESGVIDNERVFEWLDNFVESNNLDVQGICYDPYQAGLLLTLIEKNHPEWQMVAIRQGTMTLSMPTKQFRDDIIEGKIKHTDNGILTTAANNAVVMADNNGIRIDKNKYSNKIDALDAALDAYAVCFTEEIENYLTDDYVLGDDFGF</sequence>
<proteinExistence type="predicted"/>
<protein>
    <submittedName>
        <fullName evidence="3">Terminase large subunit</fullName>
    </submittedName>
</protein>
<gene>
    <name evidence="3" type="ORF">FHL02_03915</name>
</gene>